<organism evidence="1 2">
    <name type="scientific">Biomphalaria glabrata</name>
    <name type="common">Bloodfluke planorb</name>
    <name type="synonym">Freshwater snail</name>
    <dbReference type="NCBI Taxonomy" id="6526"/>
    <lineage>
        <taxon>Eukaryota</taxon>
        <taxon>Metazoa</taxon>
        <taxon>Spiralia</taxon>
        <taxon>Lophotrochozoa</taxon>
        <taxon>Mollusca</taxon>
        <taxon>Gastropoda</taxon>
        <taxon>Heterobranchia</taxon>
        <taxon>Euthyneura</taxon>
        <taxon>Panpulmonata</taxon>
        <taxon>Hygrophila</taxon>
        <taxon>Lymnaeoidea</taxon>
        <taxon>Planorbidae</taxon>
        <taxon>Biomphalaria</taxon>
    </lineage>
</organism>
<proteinExistence type="predicted"/>
<dbReference type="VEuPathDB" id="VectorBase:BGLAX_039003"/>
<dbReference type="KEGG" id="bgt:106054989"/>
<evidence type="ECO:0000313" key="2">
    <source>
        <dbReference type="Proteomes" id="UP000076420"/>
    </source>
</evidence>
<evidence type="ECO:0000313" key="1">
    <source>
        <dbReference type="EnsemblMetazoa" id="BGLB019002-PA"/>
    </source>
</evidence>
<dbReference type="AlphaFoldDB" id="A0A2C9KFT7"/>
<protein>
    <submittedName>
        <fullName evidence="1">Uncharacterized protein</fullName>
    </submittedName>
</protein>
<sequence>MKKNYPLPLHQMKDFKTKKKISSPTYKLICLFLNDALQPFDEFNTYFQSEEPKIHLLQSKLQILVKSLLIRYIKPSALLGVKVSEEPKIHLLQSKLQILVKSLLIRYIKPSALLGVRVTEVDNLNKANLKDNPDLHLGQAASDFMERKNEVHLREEKLLLNEELLTMRHIEIVDVHKQTSYSSVSLDYFLKRYPVLSPKKC</sequence>
<dbReference type="EnsemblMetazoa" id="BGLB019002-RA">
    <property type="protein sequence ID" value="BGLB019002-PA"/>
    <property type="gene ID" value="BGLB019002"/>
</dbReference>
<dbReference type="Proteomes" id="UP000076420">
    <property type="component" value="Unassembled WGS sequence"/>
</dbReference>
<reference evidence="1" key="1">
    <citation type="submission" date="2020-05" db="UniProtKB">
        <authorList>
            <consortium name="EnsemblMetazoa"/>
        </authorList>
    </citation>
    <scope>IDENTIFICATION</scope>
    <source>
        <strain evidence="1">BB02</strain>
    </source>
</reference>
<gene>
    <name evidence="1" type="primary">106054989</name>
</gene>
<name>A0A2C9KFT7_BIOGL</name>
<dbReference type="VEuPathDB" id="VectorBase:BGLB019002"/>
<accession>A0A2C9KFT7</accession>